<gene>
    <name evidence="2" type="primary">END3_4</name>
    <name evidence="2" type="ORF">LTR16_012593</name>
</gene>
<protein>
    <submittedName>
        <fullName evidence="2">Endocytosis defective- protein</fullName>
    </submittedName>
</protein>
<evidence type="ECO:0000313" key="2">
    <source>
        <dbReference type="EMBL" id="KAK5275308.1"/>
    </source>
</evidence>
<dbReference type="EMBL" id="JAVRRA010004742">
    <property type="protein sequence ID" value="KAK5275308.1"/>
    <property type="molecule type" value="Genomic_DNA"/>
</dbReference>
<evidence type="ECO:0000313" key="3">
    <source>
        <dbReference type="Proteomes" id="UP001357485"/>
    </source>
</evidence>
<feature type="coiled-coil region" evidence="1">
    <location>
        <begin position="30"/>
        <end position="71"/>
    </location>
</feature>
<name>A0ABR0M0G0_9PEZI</name>
<keyword evidence="1" id="KW-0175">Coiled coil</keyword>
<accession>A0ABR0M0G0</accession>
<proteinExistence type="predicted"/>
<feature type="non-terminal residue" evidence="2">
    <location>
        <position position="1"/>
    </location>
</feature>
<dbReference type="Pfam" id="PF12761">
    <property type="entry name" value="End3"/>
    <property type="match status" value="1"/>
</dbReference>
<evidence type="ECO:0000256" key="1">
    <source>
        <dbReference type="SAM" id="Coils"/>
    </source>
</evidence>
<dbReference type="Proteomes" id="UP001357485">
    <property type="component" value="Unassembled WGS sequence"/>
</dbReference>
<comment type="caution">
    <text evidence="2">The sequence shown here is derived from an EMBL/GenBank/DDBJ whole genome shotgun (WGS) entry which is preliminary data.</text>
</comment>
<sequence length="72" mass="8453">RELEQLLDWKRRELRDLETGEGRAKQGQALKDVADEIATVKEQVDGLETHLKNREQVLEDLKRQVEEQKSAR</sequence>
<reference evidence="2 3" key="1">
    <citation type="submission" date="2023-08" db="EMBL/GenBank/DDBJ databases">
        <title>Black Yeasts Isolated from many extreme environments.</title>
        <authorList>
            <person name="Coleine C."/>
            <person name="Stajich J.E."/>
            <person name="Selbmann L."/>
        </authorList>
    </citation>
    <scope>NUCLEOTIDE SEQUENCE [LARGE SCALE GENOMIC DNA]</scope>
    <source>
        <strain evidence="2 3">CCFEE 536</strain>
    </source>
</reference>
<keyword evidence="3" id="KW-1185">Reference proteome</keyword>
<organism evidence="2 3">
    <name type="scientific">Cryomyces antarcticus</name>
    <dbReference type="NCBI Taxonomy" id="329879"/>
    <lineage>
        <taxon>Eukaryota</taxon>
        <taxon>Fungi</taxon>
        <taxon>Dikarya</taxon>
        <taxon>Ascomycota</taxon>
        <taxon>Pezizomycotina</taxon>
        <taxon>Dothideomycetes</taxon>
        <taxon>Dothideomycetes incertae sedis</taxon>
        <taxon>Cryomyces</taxon>
    </lineage>
</organism>
<dbReference type="InterPro" id="IPR025604">
    <property type="entry name" value="End3"/>
</dbReference>